<evidence type="ECO:0000256" key="1">
    <source>
        <dbReference type="SAM" id="SignalP"/>
    </source>
</evidence>
<proteinExistence type="predicted"/>
<comment type="caution">
    <text evidence="2">The sequence shown here is derived from an EMBL/GenBank/DDBJ whole genome shotgun (WGS) entry which is preliminary data.</text>
</comment>
<feature type="signal peptide" evidence="1">
    <location>
        <begin position="1"/>
        <end position="24"/>
    </location>
</feature>
<gene>
    <name evidence="2" type="ORF">I5282_13510</name>
</gene>
<dbReference type="Proteomes" id="UP000809910">
    <property type="component" value="Unassembled WGS sequence"/>
</dbReference>
<sequence length="405" mass="46558">MLKRHTFFSLLIMFNLMHITNCLAVSVNENSPDNKPQTYKTSFNCDKARTNIEHAICHSKKLADADRVLSKLYYQLEDKQPSAFVNRQKMWLKERDYCISSLNLEHCLLNKYQDRILLLKNLKLSVSSKDIQVDEPKEVNHPVLPVLQKHNILLERVVYSQEGKCPTFHVKFKIYPLSTQLDEYSKKAYAEILEANSSFPYALVDEESNFKVNVGFSDKAKTQITIRSAEISSPTTCLDGSVSPDAEHYTVIAQMKKQILNSPFKARLHQKDGGELIAYLYAIDEKNIPYDYYGCTNGIKLRAKAKTGHYYIYLYDEVTDYFYPTRIPVFKGDKPTIMGIEGSSFGTVLANNDMKSDTLVVSQRDNCQKSFYEAYSLWEDQPSMQKLISFHNDSVLGFELRANKT</sequence>
<dbReference type="InterPro" id="IPR052755">
    <property type="entry name" value="Lysozyme_Inhibitor_LprI"/>
</dbReference>
<keyword evidence="1" id="KW-0732">Signal</keyword>
<name>A0ABS1WE66_9GAMM</name>
<dbReference type="PANTHER" id="PTHR37549:SF1">
    <property type="entry name" value="LIPOPROTEIN LPRI"/>
    <property type="match status" value="1"/>
</dbReference>
<reference evidence="2 3" key="1">
    <citation type="submission" date="2020-12" db="EMBL/GenBank/DDBJ databases">
        <title>WGS of Legionella: environmental sample.</title>
        <authorList>
            <person name="Cristino S."/>
            <person name="Girolamini L."/>
            <person name="Salaris S."/>
            <person name="Pascale M.R."/>
            <person name="Mazzotta M."/>
            <person name="Orsini M."/>
            <person name="Grottola A."/>
        </authorList>
    </citation>
    <scope>NUCLEOTIDE SEQUENCE [LARGE SCALE GENOMIC DNA]</scope>
    <source>
        <strain evidence="2 3">30cs62</strain>
    </source>
</reference>
<evidence type="ECO:0000313" key="2">
    <source>
        <dbReference type="EMBL" id="MBL7527580.1"/>
    </source>
</evidence>
<keyword evidence="3" id="KW-1185">Reference proteome</keyword>
<dbReference type="EMBL" id="JADWVN010000026">
    <property type="protein sequence ID" value="MBL7527580.1"/>
    <property type="molecule type" value="Genomic_DNA"/>
</dbReference>
<feature type="chain" id="PRO_5047407433" evidence="1">
    <location>
        <begin position="25"/>
        <end position="405"/>
    </location>
</feature>
<protein>
    <submittedName>
        <fullName evidence="2">DUF1311 domain-containing protein</fullName>
    </submittedName>
</protein>
<evidence type="ECO:0000313" key="3">
    <source>
        <dbReference type="Proteomes" id="UP000809910"/>
    </source>
</evidence>
<accession>A0ABS1WE66</accession>
<organism evidence="2 3">
    <name type="scientific">Legionella bononiensis</name>
    <dbReference type="NCBI Taxonomy" id="2793102"/>
    <lineage>
        <taxon>Bacteria</taxon>
        <taxon>Pseudomonadati</taxon>
        <taxon>Pseudomonadota</taxon>
        <taxon>Gammaproteobacteria</taxon>
        <taxon>Legionellales</taxon>
        <taxon>Legionellaceae</taxon>
        <taxon>Legionella</taxon>
    </lineage>
</organism>
<dbReference type="PANTHER" id="PTHR37549">
    <property type="entry name" value="LIPOPROTEIN LPRI"/>
    <property type="match status" value="1"/>
</dbReference>
<dbReference type="RefSeq" id="WP_203109022.1">
    <property type="nucleotide sequence ID" value="NZ_JADOBG010000010.1"/>
</dbReference>